<sequence length="478" mass="55241">METRHAKFPHRFTRELLRSFPYHDGESCVNEQATGISVVNKSFMRREQELHKLLHDESYSYERLCYRAKMSTKEQDVSSPARSLEFVSYDGGSETVVRTSGNLGPVVVGTVEGKARLRSDDVSSRELRMETRHAKFPHRFTRELLRSFPYHDGGSCVVVRTSGNLGPVVVGTVEGKARLRSDDVSSRELRMETRHAKFPHRFTRELLRSFPYHDGGSCVELHEQYHHEYSYERMCYRTKMFVEHVVRTSGNLGPVVVGTVEGKARLRSDDVSSRELRMETRHAKFPHRFTRELLRSFPYHDGGSCVVVRTSGNLGPVVVGTVEGKARLRSDDVSSRELRMETRHAKFPHRFTRELLRSFPYHDGGSCVELHEQYHHEYSYERMCYRTKMFVEHVVRTSGNLGPVVVGTVEGKARLRSDDVSSRELRMETRHAKFPHRFTRELLRSFPYHDGGSCVNEQATGISVVNKSFMRREQELHK</sequence>
<accession>A0AAD8KEN7</accession>
<gene>
    <name evidence="1" type="ORF">QVD17_23516</name>
</gene>
<comment type="caution">
    <text evidence="1">The sequence shown here is derived from an EMBL/GenBank/DDBJ whole genome shotgun (WGS) entry which is preliminary data.</text>
</comment>
<dbReference type="EMBL" id="JAUHHV010000006">
    <property type="protein sequence ID" value="KAK1421299.1"/>
    <property type="molecule type" value="Genomic_DNA"/>
</dbReference>
<evidence type="ECO:0000313" key="1">
    <source>
        <dbReference type="EMBL" id="KAK1421299.1"/>
    </source>
</evidence>
<proteinExistence type="predicted"/>
<reference evidence="1" key="1">
    <citation type="journal article" date="2023" name="bioRxiv">
        <title>Improved chromosome-level genome assembly for marigold (Tagetes erecta).</title>
        <authorList>
            <person name="Jiang F."/>
            <person name="Yuan L."/>
            <person name="Wang S."/>
            <person name="Wang H."/>
            <person name="Xu D."/>
            <person name="Wang A."/>
            <person name="Fan W."/>
        </authorList>
    </citation>
    <scope>NUCLEOTIDE SEQUENCE</scope>
    <source>
        <strain evidence="1">WSJ</strain>
        <tissue evidence="1">Leaf</tissue>
    </source>
</reference>
<evidence type="ECO:0000313" key="2">
    <source>
        <dbReference type="Proteomes" id="UP001229421"/>
    </source>
</evidence>
<organism evidence="1 2">
    <name type="scientific">Tagetes erecta</name>
    <name type="common">African marigold</name>
    <dbReference type="NCBI Taxonomy" id="13708"/>
    <lineage>
        <taxon>Eukaryota</taxon>
        <taxon>Viridiplantae</taxon>
        <taxon>Streptophyta</taxon>
        <taxon>Embryophyta</taxon>
        <taxon>Tracheophyta</taxon>
        <taxon>Spermatophyta</taxon>
        <taxon>Magnoliopsida</taxon>
        <taxon>eudicotyledons</taxon>
        <taxon>Gunneridae</taxon>
        <taxon>Pentapetalae</taxon>
        <taxon>asterids</taxon>
        <taxon>campanulids</taxon>
        <taxon>Asterales</taxon>
        <taxon>Asteraceae</taxon>
        <taxon>Asteroideae</taxon>
        <taxon>Heliantheae alliance</taxon>
        <taxon>Tageteae</taxon>
        <taxon>Tagetes</taxon>
    </lineage>
</organism>
<keyword evidence="2" id="KW-1185">Reference proteome</keyword>
<dbReference type="AlphaFoldDB" id="A0AAD8KEN7"/>
<name>A0AAD8KEN7_TARER</name>
<dbReference type="Proteomes" id="UP001229421">
    <property type="component" value="Unassembled WGS sequence"/>
</dbReference>
<protein>
    <submittedName>
        <fullName evidence="1">Uncharacterized protein</fullName>
    </submittedName>
</protein>